<feature type="transmembrane region" description="Helical" evidence="20">
    <location>
        <begin position="533"/>
        <end position="550"/>
    </location>
</feature>
<evidence type="ECO:0000256" key="6">
    <source>
        <dbReference type="ARBA" id="ARBA00023018"/>
    </source>
</evidence>
<dbReference type="InterPro" id="IPR006201">
    <property type="entry name" value="Neur_channel"/>
</dbReference>
<evidence type="ECO:0000256" key="11">
    <source>
        <dbReference type="ARBA" id="ARBA00023180"/>
    </source>
</evidence>
<keyword evidence="6" id="KW-0770">Synapse</keyword>
<sequence length="729" mass="82633">MPVTIQPGTQSNMGLDHSQLSLKPTGLRNKSTFVPPATDNVVEAYVKLVTNDIEKLKRTFLRNPLLGHKSNLNHQERACIVDLVQNKNIIIKPADKGGALVVMDKQYYIDEIYSQLSQVDVYKKVDVNPLTSIQQCVMARVFKAFDDGVIDGDLRDFLIKGDPVTPVLYTLPKIHKNLQNPPGRPIVAGTDSVLSPLAIYLDTLLQPLVQHTKSYVKDTTYLLNILDNIVLPDHDILLVSFDVASLYTSISHESGLDATRYFLDTTEYTMPQKTFLLDLLEVTDSRYPECRHHFQAYHYVSRVCTECGMRNGYGVCLRHVYIDITLYTIANLDTSSQTLISYVWLTLEWTNEYISWNPNDFCDMKEFNTLGESLWKPDLYIYEITEVDDKSPMIPYCTIQYDGKITLSKPLRIISSCNVNIYKFPFDTQTCYLTVGSYIYTVKDVVMHPKFNSSDVNANSLIAFAGKGDWTLLNVDVIEHDLIYGDVYSKVSYMITIKRAPVVYVINIIIPACFMVLLDIASMFIPVGSGERLGFKITLILGFSVLLLILNGMVPSSDSPPILGIFCVVCLSVMVFSIIGSILTNYMMALSDTRPNVPNWVKTWILKCLSRVLLFKLYKDEKDLVVSIDTDPNVMNTDNQPDMELQKKTEDSDKEIKVTLEVSFLKRLLSAVLKIHKDLNLSKNKQDAKSEWYLAALVVDRLILICHLIIVIIIFSILIIVWATETIYV</sequence>
<evidence type="ECO:0000256" key="7">
    <source>
        <dbReference type="ARBA" id="ARBA00023065"/>
    </source>
</evidence>
<evidence type="ECO:0000313" key="24">
    <source>
        <dbReference type="Proteomes" id="UP000186698"/>
    </source>
</evidence>
<evidence type="ECO:0000256" key="4">
    <source>
        <dbReference type="ARBA" id="ARBA00022729"/>
    </source>
</evidence>
<evidence type="ECO:0000313" key="25">
    <source>
        <dbReference type="RefSeq" id="XP_041446967.1"/>
    </source>
</evidence>
<keyword evidence="12" id="KW-0628">Postsynaptic cell membrane</keyword>
<evidence type="ECO:0000256" key="5">
    <source>
        <dbReference type="ARBA" id="ARBA00022989"/>
    </source>
</evidence>
<dbReference type="Pfam" id="PF02932">
    <property type="entry name" value="Neur_chan_memb"/>
    <property type="match status" value="1"/>
</dbReference>
<dbReference type="InterPro" id="IPR049944">
    <property type="entry name" value="LGIC_TM_5-HT3"/>
</dbReference>
<evidence type="ECO:0000256" key="3">
    <source>
        <dbReference type="ARBA" id="ARBA00022692"/>
    </source>
</evidence>
<feature type="domain" description="Neurotransmitter-gated ion-channel transmembrane" evidence="23">
    <location>
        <begin position="508"/>
        <end position="719"/>
    </location>
</feature>
<evidence type="ECO:0000256" key="8">
    <source>
        <dbReference type="ARBA" id="ARBA00023136"/>
    </source>
</evidence>
<dbReference type="Pfam" id="PF02931">
    <property type="entry name" value="Neur_chan_LBD"/>
    <property type="match status" value="1"/>
</dbReference>
<dbReference type="Gene3D" id="2.70.170.10">
    <property type="entry name" value="Neurotransmitter-gated ion-channel ligand-binding domain"/>
    <property type="match status" value="1"/>
</dbReference>
<dbReference type="CDD" id="cd19063">
    <property type="entry name" value="LGIC_TM_5-HT3"/>
    <property type="match status" value="1"/>
</dbReference>
<feature type="domain" description="Neurotransmitter-gated ion-channel ligand-binding" evidence="22">
    <location>
        <begin position="319"/>
        <end position="501"/>
    </location>
</feature>
<dbReference type="OrthoDB" id="6097796at2759"/>
<name>A0A8J1MYV1_XENLA</name>
<comment type="function">
    <text evidence="19">Forms serotonin (5-hydroxytryptamine/5-HT3)-activated cation-selective channel complexes, which when activated cause fast, depolarizing responses in neurons.</text>
</comment>
<feature type="transmembrane region" description="Helical" evidence="20">
    <location>
        <begin position="502"/>
        <end position="521"/>
    </location>
</feature>
<dbReference type="RefSeq" id="XP_041446967.1">
    <property type="nucleotide sequence ID" value="XM_041591033.1"/>
</dbReference>
<evidence type="ECO:0000256" key="10">
    <source>
        <dbReference type="ARBA" id="ARBA00023170"/>
    </source>
</evidence>
<keyword evidence="10 25" id="KW-0675">Receptor</keyword>
<keyword evidence="5 20" id="KW-1133">Transmembrane helix</keyword>
<evidence type="ECO:0000256" key="2">
    <source>
        <dbReference type="ARBA" id="ARBA00022475"/>
    </source>
</evidence>
<reference evidence="25" key="1">
    <citation type="submission" date="2025-08" db="UniProtKB">
        <authorList>
            <consortium name="RefSeq"/>
        </authorList>
    </citation>
    <scope>IDENTIFICATION</scope>
    <source>
        <strain evidence="25">J_2021</strain>
        <tissue evidence="25">Erythrocytes</tissue>
    </source>
</reference>
<organism evidence="24 25">
    <name type="scientific">Xenopus laevis</name>
    <name type="common">African clawed frog</name>
    <dbReference type="NCBI Taxonomy" id="8355"/>
    <lineage>
        <taxon>Eukaryota</taxon>
        <taxon>Metazoa</taxon>
        <taxon>Chordata</taxon>
        <taxon>Craniata</taxon>
        <taxon>Vertebrata</taxon>
        <taxon>Euteleostomi</taxon>
        <taxon>Amphibia</taxon>
        <taxon>Batrachia</taxon>
        <taxon>Anura</taxon>
        <taxon>Pipoidea</taxon>
        <taxon>Pipidae</taxon>
        <taxon>Xenopodinae</taxon>
        <taxon>Xenopus</taxon>
        <taxon>Xenopus</taxon>
    </lineage>
</organism>
<keyword evidence="13" id="KW-1071">Ligand-gated ion channel</keyword>
<keyword evidence="8 20" id="KW-0472">Membrane</keyword>
<keyword evidence="3 20" id="KW-0812">Transmembrane</keyword>
<dbReference type="InterPro" id="IPR036719">
    <property type="entry name" value="Neuro-gated_channel_TM_sf"/>
</dbReference>
<dbReference type="GO" id="GO:0043005">
    <property type="term" value="C:neuron projection"/>
    <property type="evidence" value="ECO:0000318"/>
    <property type="project" value="GO_Central"/>
</dbReference>
<evidence type="ECO:0000256" key="12">
    <source>
        <dbReference type="ARBA" id="ARBA00023257"/>
    </source>
</evidence>
<gene>
    <name evidence="25" type="primary">LOC108713502</name>
</gene>
<dbReference type="GO" id="GO:0045202">
    <property type="term" value="C:synapse"/>
    <property type="evidence" value="ECO:0000318"/>
    <property type="project" value="GO_Central"/>
</dbReference>
<dbReference type="InterPro" id="IPR036734">
    <property type="entry name" value="Neur_chan_lig-bd_sf"/>
</dbReference>
<evidence type="ECO:0000256" key="20">
    <source>
        <dbReference type="RuleBase" id="RU000687"/>
    </source>
</evidence>
<evidence type="ECO:0000256" key="17">
    <source>
        <dbReference type="ARBA" id="ARBA00036239"/>
    </source>
</evidence>
<dbReference type="GO" id="GO:1904315">
    <property type="term" value="F:transmitter-gated monoatomic ion channel activity involved in regulation of postsynaptic membrane potential"/>
    <property type="evidence" value="ECO:0000318"/>
    <property type="project" value="GO_Central"/>
</dbReference>
<comment type="catalytic activity">
    <reaction evidence="17">
        <text>Na(+)(in) = Na(+)(out)</text>
        <dbReference type="Rhea" id="RHEA:34963"/>
        <dbReference type="ChEBI" id="CHEBI:29101"/>
    </reaction>
</comment>
<accession>A0A8J1MYV1</accession>
<dbReference type="PROSITE" id="PS00236">
    <property type="entry name" value="NEUROTR_ION_CHANNEL"/>
    <property type="match status" value="1"/>
</dbReference>
<dbReference type="PANTHER" id="PTHR18945">
    <property type="entry name" value="NEUROTRANSMITTER GATED ION CHANNEL"/>
    <property type="match status" value="1"/>
</dbReference>
<evidence type="ECO:0000256" key="16">
    <source>
        <dbReference type="ARBA" id="ARBA00034430"/>
    </source>
</evidence>
<evidence type="ECO:0000259" key="22">
    <source>
        <dbReference type="Pfam" id="PF02931"/>
    </source>
</evidence>
<evidence type="ECO:0000256" key="18">
    <source>
        <dbReference type="ARBA" id="ARBA00036634"/>
    </source>
</evidence>
<dbReference type="Gene3D" id="1.20.58.390">
    <property type="entry name" value="Neurotransmitter-gated ion-channel transmembrane domain"/>
    <property type="match status" value="1"/>
</dbReference>
<keyword evidence="2" id="KW-1003">Cell membrane</keyword>
<keyword evidence="11" id="KW-0325">Glycoprotein</keyword>
<dbReference type="GO" id="GO:0034220">
    <property type="term" value="P:monoatomic ion transmembrane transport"/>
    <property type="evidence" value="ECO:0000318"/>
    <property type="project" value="GO_Central"/>
</dbReference>
<dbReference type="GO" id="GO:0005231">
    <property type="term" value="F:excitatory extracellular ligand-gated monoatomic ion channel activity"/>
    <property type="evidence" value="ECO:0000318"/>
    <property type="project" value="GO_Central"/>
</dbReference>
<keyword evidence="4" id="KW-0732">Signal</keyword>
<dbReference type="InterPro" id="IPR038050">
    <property type="entry name" value="Neuro_actylchol_rec"/>
</dbReference>
<dbReference type="GO" id="GO:0022850">
    <property type="term" value="F:serotonin-gated monoatomic cation channel activity"/>
    <property type="evidence" value="ECO:0000318"/>
    <property type="project" value="GO_Central"/>
</dbReference>
<comment type="subcellular location">
    <subcellularLocation>
        <location evidence="15">Postsynaptic cell membrane</location>
        <topology evidence="15">Multi-pass membrane protein</topology>
    </subcellularLocation>
</comment>
<dbReference type="Proteomes" id="UP000186698">
    <property type="component" value="Chromosome 4L"/>
</dbReference>
<evidence type="ECO:0000256" key="9">
    <source>
        <dbReference type="ARBA" id="ARBA00023157"/>
    </source>
</evidence>
<dbReference type="GO" id="GO:0045211">
    <property type="term" value="C:postsynaptic membrane"/>
    <property type="evidence" value="ECO:0007669"/>
    <property type="project" value="UniProtKB-SubCell"/>
</dbReference>
<dbReference type="GeneID" id="108713502"/>
<feature type="region of interest" description="Disordered" evidence="21">
    <location>
        <begin position="1"/>
        <end position="21"/>
    </location>
</feature>
<proteinExistence type="inferred from homology"/>
<dbReference type="GO" id="GO:0007268">
    <property type="term" value="P:chemical synaptic transmission"/>
    <property type="evidence" value="ECO:0000318"/>
    <property type="project" value="GO_Central"/>
</dbReference>
<comment type="catalytic activity">
    <reaction evidence="16">
        <text>K(+)(in) = K(+)(out)</text>
        <dbReference type="Rhea" id="RHEA:29463"/>
        <dbReference type="ChEBI" id="CHEBI:29103"/>
    </reaction>
</comment>
<dbReference type="SUPFAM" id="SSF90112">
    <property type="entry name" value="Neurotransmitter-gated ion-channel transmembrane pore"/>
    <property type="match status" value="1"/>
</dbReference>
<evidence type="ECO:0000259" key="23">
    <source>
        <dbReference type="Pfam" id="PF02932"/>
    </source>
</evidence>
<evidence type="ECO:0000256" key="19">
    <source>
        <dbReference type="ARBA" id="ARBA00037540"/>
    </source>
</evidence>
<protein>
    <submittedName>
        <fullName evidence="25">5-hydroxytryptamine receptor 3A</fullName>
    </submittedName>
</protein>
<dbReference type="FunFam" id="2.70.170.10:FF:000017">
    <property type="entry name" value="5-hydroxytryptamine receptor 3A"/>
    <property type="match status" value="1"/>
</dbReference>
<keyword evidence="9" id="KW-1015">Disulfide bond</keyword>
<dbReference type="AlphaFoldDB" id="A0A8J1MYV1"/>
<comment type="catalytic activity">
    <reaction evidence="18">
        <text>Ca(2+)(in) = Ca(2+)(out)</text>
        <dbReference type="Rhea" id="RHEA:29671"/>
        <dbReference type="ChEBI" id="CHEBI:29108"/>
    </reaction>
</comment>
<evidence type="ECO:0000256" key="14">
    <source>
        <dbReference type="ARBA" id="ARBA00023303"/>
    </source>
</evidence>
<feature type="transmembrane region" description="Helical" evidence="20">
    <location>
        <begin position="562"/>
        <end position="584"/>
    </location>
</feature>
<evidence type="ECO:0000256" key="1">
    <source>
        <dbReference type="ARBA" id="ARBA00022448"/>
    </source>
</evidence>
<dbReference type="KEGG" id="xla:108713502"/>
<dbReference type="GO" id="GO:0042391">
    <property type="term" value="P:regulation of membrane potential"/>
    <property type="evidence" value="ECO:0000318"/>
    <property type="project" value="GO_Central"/>
</dbReference>
<dbReference type="InterPro" id="IPR006029">
    <property type="entry name" value="Neurotrans-gated_channel_TM"/>
</dbReference>
<feature type="transmembrane region" description="Helical" evidence="20">
    <location>
        <begin position="692"/>
        <end position="723"/>
    </location>
</feature>
<evidence type="ECO:0000256" key="15">
    <source>
        <dbReference type="ARBA" id="ARBA00034104"/>
    </source>
</evidence>
<keyword evidence="1 20" id="KW-0813">Transport</keyword>
<evidence type="ECO:0000256" key="13">
    <source>
        <dbReference type="ARBA" id="ARBA00023286"/>
    </source>
</evidence>
<dbReference type="InterPro" id="IPR018000">
    <property type="entry name" value="Neurotransmitter_ion_chnl_CS"/>
</dbReference>
<keyword evidence="24" id="KW-1185">Reference proteome</keyword>
<keyword evidence="14 20" id="KW-0407">Ion channel</keyword>
<dbReference type="SUPFAM" id="SSF63712">
    <property type="entry name" value="Nicotinic receptor ligand binding domain-like"/>
    <property type="match status" value="1"/>
</dbReference>
<evidence type="ECO:0000256" key="21">
    <source>
        <dbReference type="SAM" id="MobiDB-lite"/>
    </source>
</evidence>
<dbReference type="GO" id="GO:1902495">
    <property type="term" value="C:transmembrane transporter complex"/>
    <property type="evidence" value="ECO:0000318"/>
    <property type="project" value="GO_Central"/>
</dbReference>
<dbReference type="GO" id="GO:0005886">
    <property type="term" value="C:plasma membrane"/>
    <property type="evidence" value="ECO:0000318"/>
    <property type="project" value="GO_Central"/>
</dbReference>
<dbReference type="PRINTS" id="PR00252">
    <property type="entry name" value="NRIONCHANNEL"/>
</dbReference>
<dbReference type="InterPro" id="IPR006202">
    <property type="entry name" value="Neur_chan_lig-bd"/>
</dbReference>
<comment type="similarity">
    <text evidence="20">Belongs to the ligand-gated ion channel (TC 1.A.9) family.</text>
</comment>
<keyword evidence="7 20" id="KW-0406">Ion transport</keyword>